<evidence type="ECO:0000256" key="1">
    <source>
        <dbReference type="ARBA" id="ARBA00005254"/>
    </source>
</evidence>
<evidence type="ECO:0000313" key="5">
    <source>
        <dbReference type="EMBL" id="CAB4829321.1"/>
    </source>
</evidence>
<dbReference type="EMBL" id="CAFBMH010000104">
    <property type="protein sequence ID" value="CAB4924197.1"/>
    <property type="molecule type" value="Genomic_DNA"/>
</dbReference>
<dbReference type="PANTHER" id="PTHR11941">
    <property type="entry name" value="ENOYL-COA HYDRATASE-RELATED"/>
    <property type="match status" value="1"/>
</dbReference>
<evidence type="ECO:0000313" key="7">
    <source>
        <dbReference type="EMBL" id="CAB4982395.1"/>
    </source>
</evidence>
<dbReference type="EMBL" id="CAFBOS010000017">
    <property type="protein sequence ID" value="CAB4982395.1"/>
    <property type="molecule type" value="Genomic_DNA"/>
</dbReference>
<evidence type="ECO:0000313" key="4">
    <source>
        <dbReference type="EMBL" id="CAB4728698.1"/>
    </source>
</evidence>
<dbReference type="Gene3D" id="3.90.226.10">
    <property type="entry name" value="2-enoyl-CoA Hydratase, Chain A, domain 1"/>
    <property type="match status" value="1"/>
</dbReference>
<accession>A0A6J6S203</accession>
<comment type="similarity">
    <text evidence="1">Belongs to the enoyl-CoA hydratase/isomerase family.</text>
</comment>
<evidence type="ECO:0000256" key="3">
    <source>
        <dbReference type="ARBA" id="ARBA00023239"/>
    </source>
</evidence>
<dbReference type="GO" id="GO:0016829">
    <property type="term" value="F:lyase activity"/>
    <property type="evidence" value="ECO:0007669"/>
    <property type="project" value="UniProtKB-KW"/>
</dbReference>
<dbReference type="InterPro" id="IPR001753">
    <property type="entry name" value="Enoyl-CoA_hydra/iso"/>
</dbReference>
<dbReference type="PANTHER" id="PTHR11941:SF169">
    <property type="entry name" value="(7AS)-7A-METHYL-1,5-DIOXO-2,3,5,6,7,7A-HEXAHYDRO-1H-INDENE-CARBOXYL-COA HYDROLASE"/>
    <property type="match status" value="1"/>
</dbReference>
<evidence type="ECO:0000256" key="2">
    <source>
        <dbReference type="ARBA" id="ARBA00023098"/>
    </source>
</evidence>
<proteinExistence type="inferred from homology"/>
<sequence>MSPIVIERDGHVAIVRIDRPEKRNALDPEAFCRLADAWTEFAADDRVRAVIITGTGDIAFSAGADLGQVIPLYSGTRKPENEWDHRILADTRILTRGVLKGVAFDKPIIAAVNGLAIGGGCELVLGTDIRIAARHATFGLAEVKRAIMAGGGGTTRMARQLPHAIAMEVLLTGDSITADEALRYGLVNRVVDASDVLDEALRFAARIAQNGPLAVQAIKRTVRESDGIPIDKAFGIEAREGHALSSTRDAVEGPLAFIEKRPANFEGR</sequence>
<dbReference type="InterPro" id="IPR018376">
    <property type="entry name" value="Enoyl-CoA_hyd/isom_CS"/>
</dbReference>
<name>A0A6J6S203_9ZZZZ</name>
<keyword evidence="3" id="KW-0456">Lyase</keyword>
<dbReference type="InterPro" id="IPR014748">
    <property type="entry name" value="Enoyl-CoA_hydra_C"/>
</dbReference>
<gene>
    <name evidence="4" type="ORF">UFOPK2754_00324</name>
    <name evidence="5" type="ORF">UFOPK3139_01293</name>
    <name evidence="6" type="ORF">UFOPK3543_02265</name>
    <name evidence="7" type="ORF">UFOPK3967_00443</name>
</gene>
<reference evidence="4" key="1">
    <citation type="submission" date="2020-05" db="EMBL/GenBank/DDBJ databases">
        <authorList>
            <person name="Chiriac C."/>
            <person name="Salcher M."/>
            <person name="Ghai R."/>
            <person name="Kavagutti S V."/>
        </authorList>
    </citation>
    <scope>NUCLEOTIDE SEQUENCE</scope>
</reference>
<keyword evidence="2" id="KW-0443">Lipid metabolism</keyword>
<dbReference type="EMBL" id="CAFABA010000045">
    <property type="protein sequence ID" value="CAB4829321.1"/>
    <property type="molecule type" value="Genomic_DNA"/>
</dbReference>
<dbReference type="GO" id="GO:0006635">
    <property type="term" value="P:fatty acid beta-oxidation"/>
    <property type="evidence" value="ECO:0007669"/>
    <property type="project" value="TreeGrafter"/>
</dbReference>
<dbReference type="CDD" id="cd06558">
    <property type="entry name" value="crotonase-like"/>
    <property type="match status" value="1"/>
</dbReference>
<dbReference type="SUPFAM" id="SSF52096">
    <property type="entry name" value="ClpP/crotonase"/>
    <property type="match status" value="1"/>
</dbReference>
<dbReference type="Pfam" id="PF00378">
    <property type="entry name" value="ECH_1"/>
    <property type="match status" value="1"/>
</dbReference>
<evidence type="ECO:0000313" key="6">
    <source>
        <dbReference type="EMBL" id="CAB4924197.1"/>
    </source>
</evidence>
<organism evidence="4">
    <name type="scientific">freshwater metagenome</name>
    <dbReference type="NCBI Taxonomy" id="449393"/>
    <lineage>
        <taxon>unclassified sequences</taxon>
        <taxon>metagenomes</taxon>
        <taxon>ecological metagenomes</taxon>
    </lineage>
</organism>
<dbReference type="Gene3D" id="1.10.12.10">
    <property type="entry name" value="Lyase 2-enoyl-coa Hydratase, Chain A, domain 2"/>
    <property type="match status" value="1"/>
</dbReference>
<dbReference type="InterPro" id="IPR029045">
    <property type="entry name" value="ClpP/crotonase-like_dom_sf"/>
</dbReference>
<protein>
    <submittedName>
        <fullName evidence="4">Unannotated protein</fullName>
    </submittedName>
</protein>
<dbReference type="PROSITE" id="PS00166">
    <property type="entry name" value="ENOYL_COA_HYDRATASE"/>
    <property type="match status" value="1"/>
</dbReference>
<dbReference type="AlphaFoldDB" id="A0A6J6S203"/>
<dbReference type="EMBL" id="CAEZYR010000007">
    <property type="protein sequence ID" value="CAB4728698.1"/>
    <property type="molecule type" value="Genomic_DNA"/>
</dbReference>